<protein>
    <submittedName>
        <fullName evidence="1">Uncharacterized protein</fullName>
    </submittedName>
</protein>
<comment type="caution">
    <text evidence="1">The sequence shown here is derived from an EMBL/GenBank/DDBJ whole genome shotgun (WGS) entry which is preliminary data.</text>
</comment>
<sequence length="210" mass="22798">MPTLSRTIVLRIHRRLVLQRHVPQPVETLHQRVQEPVIVQRPDRGEVLPLDGRELALIQDHVLVGPAVGARRRHAPAQALAELLLEHPDEAPALRLRLPALLRVGVDLVGHDEQVRRGVGEPALRAHEARLGRQQARVRRPPVAVPVVRELAHVHVGGLAGPGGGAYDDLAGALVPRVQGLQEQDDGDVDLAEEAVPAGPEVLALPRAPR</sequence>
<evidence type="ECO:0000313" key="2">
    <source>
        <dbReference type="Proteomes" id="UP001391051"/>
    </source>
</evidence>
<evidence type="ECO:0000313" key="1">
    <source>
        <dbReference type="EMBL" id="KAK7947027.1"/>
    </source>
</evidence>
<gene>
    <name evidence="1" type="ORF">PG986_011348</name>
</gene>
<reference evidence="1 2" key="1">
    <citation type="submission" date="2023-01" db="EMBL/GenBank/DDBJ databases">
        <title>Analysis of 21 Apiospora genomes using comparative genomics revels a genus with tremendous synthesis potential of carbohydrate active enzymes and secondary metabolites.</title>
        <authorList>
            <person name="Sorensen T."/>
        </authorList>
    </citation>
    <scope>NUCLEOTIDE SEQUENCE [LARGE SCALE GENOMIC DNA]</scope>
    <source>
        <strain evidence="1 2">CBS 24483</strain>
    </source>
</reference>
<dbReference type="RefSeq" id="XP_066697061.1">
    <property type="nucleotide sequence ID" value="XM_066847570.1"/>
</dbReference>
<accession>A0ABR1Q4V6</accession>
<proteinExistence type="predicted"/>
<organism evidence="1 2">
    <name type="scientific">Apiospora aurea</name>
    <dbReference type="NCBI Taxonomy" id="335848"/>
    <lineage>
        <taxon>Eukaryota</taxon>
        <taxon>Fungi</taxon>
        <taxon>Dikarya</taxon>
        <taxon>Ascomycota</taxon>
        <taxon>Pezizomycotina</taxon>
        <taxon>Sordariomycetes</taxon>
        <taxon>Xylariomycetidae</taxon>
        <taxon>Amphisphaeriales</taxon>
        <taxon>Apiosporaceae</taxon>
        <taxon>Apiospora</taxon>
    </lineage>
</organism>
<name>A0ABR1Q4V6_9PEZI</name>
<keyword evidence="2" id="KW-1185">Reference proteome</keyword>
<dbReference type="Proteomes" id="UP001391051">
    <property type="component" value="Unassembled WGS sequence"/>
</dbReference>
<dbReference type="EMBL" id="JAQQWE010000007">
    <property type="protein sequence ID" value="KAK7947027.1"/>
    <property type="molecule type" value="Genomic_DNA"/>
</dbReference>
<dbReference type="GeneID" id="92080632"/>